<evidence type="ECO:0000313" key="14">
    <source>
        <dbReference type="Proteomes" id="UP001605036"/>
    </source>
</evidence>
<comment type="subcellular location">
    <subcellularLocation>
        <location evidence="10">Plastid</location>
        <location evidence="10">Chloroplast</location>
    </subcellularLocation>
</comment>
<dbReference type="Gene3D" id="1.20.58.100">
    <property type="entry name" value="Fumarate reductase/succinate dehydrogenase flavoprotein-like, C-terminal domain"/>
    <property type="match status" value="1"/>
</dbReference>
<dbReference type="Pfam" id="PF00890">
    <property type="entry name" value="FAD_binding_2"/>
    <property type="match status" value="1"/>
</dbReference>
<proteinExistence type="inferred from homology"/>
<comment type="cofactor">
    <cofactor evidence="1 10">
        <name>FAD</name>
        <dbReference type="ChEBI" id="CHEBI:57692"/>
    </cofactor>
</comment>
<evidence type="ECO:0000259" key="12">
    <source>
        <dbReference type="Pfam" id="PF02910"/>
    </source>
</evidence>
<dbReference type="PANTHER" id="PTHR42716">
    <property type="entry name" value="L-ASPARTATE OXIDASE"/>
    <property type="match status" value="1"/>
</dbReference>
<dbReference type="EC" id="1.4.3.16" evidence="4 10"/>
<reference evidence="13 14" key="1">
    <citation type="submission" date="2024-09" db="EMBL/GenBank/DDBJ databases">
        <title>Chromosome-scale assembly of Riccia fluitans.</title>
        <authorList>
            <person name="Paukszto L."/>
            <person name="Sawicki J."/>
            <person name="Karawczyk K."/>
            <person name="Piernik-Szablinska J."/>
            <person name="Szczecinska M."/>
            <person name="Mazdziarz M."/>
        </authorList>
    </citation>
    <scope>NUCLEOTIDE SEQUENCE [LARGE SCALE GENOMIC DNA]</scope>
    <source>
        <strain evidence="13">Rf_01</strain>
        <tissue evidence="13">Aerial parts of the thallus</tissue>
    </source>
</reference>
<dbReference type="InterPro" id="IPR036188">
    <property type="entry name" value="FAD/NAD-bd_sf"/>
</dbReference>
<dbReference type="GO" id="GO:0008734">
    <property type="term" value="F:L-aspartate oxidase activity"/>
    <property type="evidence" value="ECO:0007669"/>
    <property type="project" value="UniProtKB-UniRule"/>
</dbReference>
<keyword evidence="14" id="KW-1185">Reference proteome</keyword>
<organism evidence="13 14">
    <name type="scientific">Riccia fluitans</name>
    <dbReference type="NCBI Taxonomy" id="41844"/>
    <lineage>
        <taxon>Eukaryota</taxon>
        <taxon>Viridiplantae</taxon>
        <taxon>Streptophyta</taxon>
        <taxon>Embryophyta</taxon>
        <taxon>Marchantiophyta</taxon>
        <taxon>Marchantiopsida</taxon>
        <taxon>Marchantiidae</taxon>
        <taxon>Marchantiales</taxon>
        <taxon>Ricciaceae</taxon>
        <taxon>Riccia</taxon>
    </lineage>
</organism>
<dbReference type="Proteomes" id="UP001605036">
    <property type="component" value="Unassembled WGS sequence"/>
</dbReference>
<evidence type="ECO:0000256" key="7">
    <source>
        <dbReference type="ARBA" id="ARBA00022827"/>
    </source>
</evidence>
<dbReference type="SUPFAM" id="SSF51905">
    <property type="entry name" value="FAD/NAD(P)-binding domain"/>
    <property type="match status" value="1"/>
</dbReference>
<comment type="caution">
    <text evidence="13">The sequence shown here is derived from an EMBL/GenBank/DDBJ whole genome shotgun (WGS) entry which is preliminary data.</text>
</comment>
<comment type="function">
    <text evidence="10">Catalyzes the oxidation of L-aspartate to iminoaspartate.</text>
</comment>
<evidence type="ECO:0000256" key="6">
    <source>
        <dbReference type="ARBA" id="ARBA00022642"/>
    </source>
</evidence>
<name>A0ABD1XZI7_9MARC</name>
<dbReference type="SUPFAM" id="SSF56425">
    <property type="entry name" value="Succinate dehydrogenase/fumarate reductase flavoprotein, catalytic domain"/>
    <property type="match status" value="1"/>
</dbReference>
<evidence type="ECO:0000256" key="4">
    <source>
        <dbReference type="ARBA" id="ARBA00012173"/>
    </source>
</evidence>
<dbReference type="InterPro" id="IPR003953">
    <property type="entry name" value="FAD-dep_OxRdtase_2_FAD-bd"/>
</dbReference>
<dbReference type="InterPro" id="IPR015939">
    <property type="entry name" value="Fum_Rdtase/Succ_DH_flav-like_C"/>
</dbReference>
<evidence type="ECO:0000256" key="1">
    <source>
        <dbReference type="ARBA" id="ARBA00001974"/>
    </source>
</evidence>
<dbReference type="PRINTS" id="PR00368">
    <property type="entry name" value="FADPNR"/>
</dbReference>
<dbReference type="GO" id="GO:0019363">
    <property type="term" value="P:pyridine nucleotide biosynthetic process"/>
    <property type="evidence" value="ECO:0007669"/>
    <property type="project" value="UniProtKB-KW"/>
</dbReference>
<accession>A0ABD1XZI7</accession>
<comment type="catalytic activity">
    <reaction evidence="9 10">
        <text>L-aspartate + O2 = iminosuccinate + H2O2</text>
        <dbReference type="Rhea" id="RHEA:25876"/>
        <dbReference type="ChEBI" id="CHEBI:15379"/>
        <dbReference type="ChEBI" id="CHEBI:16240"/>
        <dbReference type="ChEBI" id="CHEBI:29991"/>
        <dbReference type="ChEBI" id="CHEBI:77875"/>
        <dbReference type="EC" id="1.4.3.16"/>
    </reaction>
</comment>
<keyword evidence="7 10" id="KW-0274">FAD</keyword>
<dbReference type="EMBL" id="JBHFFA010000007">
    <property type="protein sequence ID" value="KAL2614230.1"/>
    <property type="molecule type" value="Genomic_DNA"/>
</dbReference>
<keyword evidence="5 10" id="KW-0285">Flavoprotein</keyword>
<comment type="pathway">
    <text evidence="2 10">Cofactor biosynthesis; NAD(+) biosynthesis; iminoaspartate from L-aspartate (oxidase route): step 1/1.</text>
</comment>
<comment type="similarity">
    <text evidence="3 10">Belongs to the FAD-dependent oxidoreductase 2 family. NadB subfamily.</text>
</comment>
<evidence type="ECO:0000256" key="10">
    <source>
        <dbReference type="RuleBase" id="RU362049"/>
    </source>
</evidence>
<dbReference type="PANTHER" id="PTHR42716:SF2">
    <property type="entry name" value="L-ASPARTATE OXIDASE, CHLOROPLASTIC"/>
    <property type="match status" value="1"/>
</dbReference>
<dbReference type="GO" id="GO:0009507">
    <property type="term" value="C:chloroplast"/>
    <property type="evidence" value="ECO:0007669"/>
    <property type="project" value="UniProtKB-SubCell"/>
</dbReference>
<dbReference type="Pfam" id="PF02910">
    <property type="entry name" value="Succ_DH_flav_C"/>
    <property type="match status" value="1"/>
</dbReference>
<evidence type="ECO:0000256" key="9">
    <source>
        <dbReference type="ARBA" id="ARBA00050942"/>
    </source>
</evidence>
<evidence type="ECO:0000256" key="2">
    <source>
        <dbReference type="ARBA" id="ARBA00004950"/>
    </source>
</evidence>
<evidence type="ECO:0000256" key="5">
    <source>
        <dbReference type="ARBA" id="ARBA00022630"/>
    </source>
</evidence>
<dbReference type="NCBIfam" id="TIGR00551">
    <property type="entry name" value="nadB"/>
    <property type="match status" value="1"/>
</dbReference>
<sequence length="679" mass="74165">MELQVMAASSSLARGHCIGLNPGGIDAVRGTTQRCLLFSRSVGHNVQFSTTKERQLSCVAVKNKKNSVSCPVASFGSNQVQSASRLCEIDSGGGFTKYSDFVVVGSGIAGLRYALAVAEYGTVNVVTKSEPHESNTQYAQGGVSAVLDPLDSVESHIRDTIVAGAFLCDEETVEVVCKEGPERVKELMAIGVSFDHSEDGQIHLAREGGHSHNRIVHAADMTGREIERALLATVRRHPNITIYEHHVAVDLLTIQEDTTVTCFGIDTLDVRCNQVVRFLGGVTMLASGGAGHIYPSTTNPPVSTGDGVALAHRAHAVVSNMEFVQFHPTALADEGLPVQPPARENAFLITEAVRGAGGRLYNQDMERFMPQYDEREELAPRDVVARSIDDQLKKRNEKFVYLDISHKPADDILHHFPNIAAECLKYGLDITKDPIPVVPAAHYMCGGVQTGLKGETSILGLYAAGEVTCTGLHGANRLASNSLLEALVFAQRAVDPSIGFVRYMAGMQFNIDEASAWPRLKAANLESSQSVAIISFTESQRKRLQQIMWNYVGIVRSTERLKIAQAALAGLQKEWEEFLFDHGWNRSMVSLEVCEMRNLITVANLVVSSALVRQESRGLHYTVDFPELVESERLPTVLFPSTPVKTTWSTQQIRSREGLKVLMVVYEGVDGIAESKFCV</sequence>
<dbReference type="InterPro" id="IPR005288">
    <property type="entry name" value="NadB"/>
</dbReference>
<dbReference type="Gene3D" id="3.90.700.10">
    <property type="entry name" value="Succinate dehydrogenase/fumarate reductase flavoprotein, catalytic domain"/>
    <property type="match status" value="1"/>
</dbReference>
<evidence type="ECO:0000256" key="3">
    <source>
        <dbReference type="ARBA" id="ARBA00008562"/>
    </source>
</evidence>
<gene>
    <name evidence="13" type="ORF">R1flu_025922</name>
</gene>
<evidence type="ECO:0000256" key="8">
    <source>
        <dbReference type="ARBA" id="ARBA00023002"/>
    </source>
</evidence>
<feature type="domain" description="Fumarate reductase/succinate dehydrogenase flavoprotein-like C-terminal" evidence="12">
    <location>
        <begin position="541"/>
        <end position="628"/>
    </location>
</feature>
<dbReference type="Gene3D" id="3.50.50.60">
    <property type="entry name" value="FAD/NAD(P)-binding domain"/>
    <property type="match status" value="1"/>
</dbReference>
<protein>
    <recommendedName>
        <fullName evidence="4 10">L-aspartate oxidase</fullName>
        <ecNumber evidence="4 10">1.4.3.16</ecNumber>
    </recommendedName>
</protein>
<keyword evidence="8 10" id="KW-0560">Oxidoreductase</keyword>
<dbReference type="FunFam" id="3.90.700.10:FF:000002">
    <property type="entry name" value="L-aspartate oxidase"/>
    <property type="match status" value="1"/>
</dbReference>
<feature type="domain" description="FAD-dependent oxidoreductase 2 FAD-binding" evidence="11">
    <location>
        <begin position="100"/>
        <end position="483"/>
    </location>
</feature>
<dbReference type="SUPFAM" id="SSF46977">
    <property type="entry name" value="Succinate dehydrogenase/fumarate reductase flavoprotein C-terminal domain"/>
    <property type="match status" value="1"/>
</dbReference>
<dbReference type="InterPro" id="IPR037099">
    <property type="entry name" value="Fum_R/Succ_DH_flav-like_C_sf"/>
</dbReference>
<dbReference type="AlphaFoldDB" id="A0ABD1XZI7"/>
<keyword evidence="6 10" id="KW-0662">Pyridine nucleotide biosynthesis</keyword>
<evidence type="ECO:0000259" key="11">
    <source>
        <dbReference type="Pfam" id="PF00890"/>
    </source>
</evidence>
<evidence type="ECO:0000313" key="13">
    <source>
        <dbReference type="EMBL" id="KAL2614230.1"/>
    </source>
</evidence>
<dbReference type="InterPro" id="IPR027477">
    <property type="entry name" value="Succ_DH/fumarate_Rdtase_cat_sf"/>
</dbReference>
<dbReference type="PRINTS" id="PR00411">
    <property type="entry name" value="PNDRDTASEI"/>
</dbReference>